<dbReference type="EC" id="5.6.2.2" evidence="3"/>
<dbReference type="Gene3D" id="3.40.50.670">
    <property type="match status" value="1"/>
</dbReference>
<feature type="compositionally biased region" description="Basic and acidic residues" evidence="6">
    <location>
        <begin position="1"/>
        <end position="10"/>
    </location>
</feature>
<name>A0A840S651_9SPIR</name>
<dbReference type="Pfam" id="PF00204">
    <property type="entry name" value="DNA_gyraseB"/>
    <property type="match status" value="1"/>
</dbReference>
<dbReference type="Pfam" id="PF00986">
    <property type="entry name" value="DNA_gyraseB_C"/>
    <property type="match status" value="1"/>
</dbReference>
<dbReference type="PROSITE" id="PS50880">
    <property type="entry name" value="TOPRIM"/>
    <property type="match status" value="1"/>
</dbReference>
<dbReference type="GO" id="GO:0003677">
    <property type="term" value="F:DNA binding"/>
    <property type="evidence" value="ECO:0007669"/>
    <property type="project" value="InterPro"/>
</dbReference>
<dbReference type="SUPFAM" id="SSF54211">
    <property type="entry name" value="Ribosomal protein S5 domain 2-like"/>
    <property type="match status" value="1"/>
</dbReference>
<dbReference type="GO" id="GO:0006265">
    <property type="term" value="P:DNA topological change"/>
    <property type="evidence" value="ECO:0007669"/>
    <property type="project" value="InterPro"/>
</dbReference>
<dbReference type="EMBL" id="CP031517">
    <property type="protein sequence ID" value="QOS40286.1"/>
    <property type="molecule type" value="Genomic_DNA"/>
</dbReference>
<dbReference type="PANTHER" id="PTHR45866:SF2">
    <property type="entry name" value="DNA TOPOISOMERASE (ATP-HYDROLYZING)"/>
    <property type="match status" value="1"/>
</dbReference>
<evidence type="ECO:0000256" key="5">
    <source>
        <dbReference type="ARBA" id="ARBA00023235"/>
    </source>
</evidence>
<dbReference type="InterPro" id="IPR002288">
    <property type="entry name" value="DNA_gyrase_B_C"/>
</dbReference>
<keyword evidence="4" id="KW-0799">Topoisomerase</keyword>
<dbReference type="KEGG" id="trc:DYE49_07380"/>
<dbReference type="InterPro" id="IPR014721">
    <property type="entry name" value="Ribsml_uS5_D2-typ_fold_subgr"/>
</dbReference>
<feature type="compositionally biased region" description="Low complexity" evidence="6">
    <location>
        <begin position="26"/>
        <end position="67"/>
    </location>
</feature>
<proteinExistence type="predicted"/>
<comment type="cofactor">
    <cofactor evidence="2">
        <name>Mg(2+)</name>
        <dbReference type="ChEBI" id="CHEBI:18420"/>
    </cofactor>
</comment>
<keyword evidence="5 8" id="KW-0413">Isomerase</keyword>
<dbReference type="PRINTS" id="PR00418">
    <property type="entry name" value="TPI2FAMILY"/>
</dbReference>
<dbReference type="FunFam" id="3.30.565.10:FF:000063">
    <property type="entry name" value="DNA topoisomerase (ATP-hydrolyzing)"/>
    <property type="match status" value="1"/>
</dbReference>
<dbReference type="GO" id="GO:0005524">
    <property type="term" value="F:ATP binding"/>
    <property type="evidence" value="ECO:0007669"/>
    <property type="project" value="InterPro"/>
</dbReference>
<evidence type="ECO:0000256" key="4">
    <source>
        <dbReference type="ARBA" id="ARBA00023029"/>
    </source>
</evidence>
<dbReference type="PANTHER" id="PTHR45866">
    <property type="entry name" value="DNA GYRASE/TOPOISOMERASE SUBUNIT B"/>
    <property type="match status" value="1"/>
</dbReference>
<evidence type="ECO:0000256" key="1">
    <source>
        <dbReference type="ARBA" id="ARBA00000185"/>
    </source>
</evidence>
<dbReference type="InterPro" id="IPR013760">
    <property type="entry name" value="Topo_IIA-like_dom_sf"/>
</dbReference>
<dbReference type="Gene3D" id="3.30.565.10">
    <property type="entry name" value="Histidine kinase-like ATPase, C-terminal domain"/>
    <property type="match status" value="1"/>
</dbReference>
<dbReference type="GO" id="GO:0003918">
    <property type="term" value="F:DNA topoisomerase type II (double strand cut, ATP-hydrolyzing) activity"/>
    <property type="evidence" value="ECO:0007669"/>
    <property type="project" value="UniProtKB-EC"/>
</dbReference>
<dbReference type="InterPro" id="IPR013759">
    <property type="entry name" value="Topo_IIA_B_C"/>
</dbReference>
<evidence type="ECO:0000313" key="11">
    <source>
        <dbReference type="Proteomes" id="UP000593591"/>
    </source>
</evidence>
<evidence type="ECO:0000313" key="9">
    <source>
        <dbReference type="EMBL" id="QOS40286.1"/>
    </source>
</evidence>
<dbReference type="Gene3D" id="3.30.230.10">
    <property type="match status" value="1"/>
</dbReference>
<evidence type="ECO:0000313" key="10">
    <source>
        <dbReference type="Proteomes" id="UP000578697"/>
    </source>
</evidence>
<dbReference type="InterPro" id="IPR001241">
    <property type="entry name" value="Topo_IIA"/>
</dbReference>
<dbReference type="AlphaFoldDB" id="A0A840S651"/>
<feature type="region of interest" description="Disordered" evidence="6">
    <location>
        <begin position="1"/>
        <end position="67"/>
    </location>
</feature>
<dbReference type="InterPro" id="IPR036890">
    <property type="entry name" value="HATPase_C_sf"/>
</dbReference>
<dbReference type="SUPFAM" id="SSF55874">
    <property type="entry name" value="ATPase domain of HSP90 chaperone/DNA topoisomerase II/histidine kinase"/>
    <property type="match status" value="1"/>
</dbReference>
<feature type="domain" description="Toprim" evidence="7">
    <location>
        <begin position="552"/>
        <end position="662"/>
    </location>
</feature>
<evidence type="ECO:0000256" key="3">
    <source>
        <dbReference type="ARBA" id="ARBA00012895"/>
    </source>
</evidence>
<dbReference type="InterPro" id="IPR003594">
    <property type="entry name" value="HATPase_dom"/>
</dbReference>
<dbReference type="Pfam" id="PF01751">
    <property type="entry name" value="Toprim"/>
    <property type="match status" value="1"/>
</dbReference>
<dbReference type="CDD" id="cd00822">
    <property type="entry name" value="TopoII_Trans_DNA_gyrase"/>
    <property type="match status" value="1"/>
</dbReference>
<dbReference type="InterPro" id="IPR013506">
    <property type="entry name" value="Topo_IIA_bsu_dom2"/>
</dbReference>
<evidence type="ECO:0000313" key="8">
    <source>
        <dbReference type="EMBL" id="MBB5217999.1"/>
    </source>
</evidence>
<evidence type="ECO:0000256" key="2">
    <source>
        <dbReference type="ARBA" id="ARBA00001946"/>
    </source>
</evidence>
<keyword evidence="10" id="KW-1185">Reference proteome</keyword>
<dbReference type="Pfam" id="PF02518">
    <property type="entry name" value="HATPase_c"/>
    <property type="match status" value="1"/>
</dbReference>
<dbReference type="Proteomes" id="UP000593591">
    <property type="component" value="Chromosome"/>
</dbReference>
<dbReference type="SUPFAM" id="SSF56719">
    <property type="entry name" value="Type II DNA topoisomerase"/>
    <property type="match status" value="1"/>
</dbReference>
<comment type="catalytic activity">
    <reaction evidence="1">
        <text>ATP-dependent breakage, passage and rejoining of double-stranded DNA.</text>
        <dbReference type="EC" id="5.6.2.2"/>
    </reaction>
</comment>
<dbReference type="SMART" id="SM00387">
    <property type="entry name" value="HATPase_c"/>
    <property type="match status" value="1"/>
</dbReference>
<dbReference type="SMART" id="SM00433">
    <property type="entry name" value="TOP2c"/>
    <property type="match status" value="1"/>
</dbReference>
<dbReference type="InterPro" id="IPR006171">
    <property type="entry name" value="TOPRIM_dom"/>
</dbReference>
<reference evidence="9 11" key="1">
    <citation type="submission" date="2018-08" db="EMBL/GenBank/DDBJ databases">
        <title>The first complete genome of Treponema rectale (CHPAT), a commensal spirochete of the bovine rectum.</title>
        <authorList>
            <person name="Staton G.J."/>
            <person name="Clegg S.R."/>
            <person name="Carter S.D."/>
            <person name="Radford A.D."/>
            <person name="Darby A."/>
            <person name="Hall N."/>
            <person name="Birtles R.J."/>
            <person name="Evans N.J."/>
        </authorList>
    </citation>
    <scope>NUCLEOTIDE SEQUENCE [LARGE SCALE GENOMIC DNA]</scope>
    <source>
        <strain evidence="9 11">CHPA</strain>
    </source>
</reference>
<dbReference type="EMBL" id="JACHFR010000001">
    <property type="protein sequence ID" value="MBB5217999.1"/>
    <property type="molecule type" value="Genomic_DNA"/>
</dbReference>
<gene>
    <name evidence="9" type="ORF">DYE49_07380</name>
    <name evidence="8" type="ORF">HNP77_000343</name>
</gene>
<sequence>MATKKSDAASKKTAASSAKKSESKSKTAAKSGVKASKTSVKSSAKASARTVSKTASKTPASKAGTKAVSKTAAKTVSKTAAVKTAASKTVKKAAKPVAGIDENGTFRAWDNAKTVAKAKTTKTEKAVFVPGTTEEQVAKKLAAAKAIDPGAKSAPKKVAAYTDDQIKHLDSLEHIRLRSGMYIGRLGDGSNQNDGIYVLLKEVIDNSIDEFIMGFGKKIEVSVKDNHVKVRDYGRGIPLGKVVECVSEINTGAKYNDDVFQFSVGMNGVGTKAVNALSSYFRVVSVRDGECCEAVFEKGKLKNQRKGKLKEKQADGTFFEFVPDEEIFGKYTFNMEFVEKRMWNYAYLNTGLTLKLNGVDFVSKNGLLDLLEKEIESESLYQIGSYTGDHLQFAFTHTNAYGENYFSFVNGQYTSDGGTHLNAFKEGFIKGVNDFFQSNFKSEDIRDGITAAVLVKVKDPVFESQTKNKLGNTDVRQWIVAEVQSGLDDWLHKNPKAAERLKEKIEHNEKMRVELSSVKKLVRDAAKKNSIRIEKLDDCRFHLEDGNKGENSMIFITEGQSASGVMTHSRDADYQAIFSLRGKPENMYGKKQSDIYKNDELYQLMMALGIENSVENLRYSKIVIATDADNDGFHIRNLVLTFFLGYFEELITSGRVWILETPLFRVRNKKENIYCYTEDERDAAQAKLGKNCETSRFKGLGEMNPSEFKQFIAPETIHLTPVEISQLKIIPQLLAFYMGKNTPERRKFIENNLLSNAEIDV</sequence>
<organism evidence="8 10">
    <name type="scientific">Treponema rectale</name>
    <dbReference type="NCBI Taxonomy" id="744512"/>
    <lineage>
        <taxon>Bacteria</taxon>
        <taxon>Pseudomonadati</taxon>
        <taxon>Spirochaetota</taxon>
        <taxon>Spirochaetia</taxon>
        <taxon>Spirochaetales</taxon>
        <taxon>Treponemataceae</taxon>
        <taxon>Treponema</taxon>
    </lineage>
</organism>
<evidence type="ECO:0000259" key="7">
    <source>
        <dbReference type="PROSITE" id="PS50880"/>
    </source>
</evidence>
<dbReference type="InterPro" id="IPR020568">
    <property type="entry name" value="Ribosomal_Su5_D2-typ_SF"/>
</dbReference>
<protein>
    <recommendedName>
        <fullName evidence="3">DNA topoisomerase (ATP-hydrolyzing)</fullName>
        <ecNumber evidence="3">5.6.2.2</ecNumber>
    </recommendedName>
</protein>
<evidence type="ECO:0000256" key="6">
    <source>
        <dbReference type="SAM" id="MobiDB-lite"/>
    </source>
</evidence>
<dbReference type="Proteomes" id="UP000578697">
    <property type="component" value="Unassembled WGS sequence"/>
</dbReference>
<reference evidence="8 10" key="2">
    <citation type="submission" date="2020-08" db="EMBL/GenBank/DDBJ databases">
        <title>Genomic Encyclopedia of Type Strains, Phase IV (KMG-IV): sequencing the most valuable type-strain genomes for metagenomic binning, comparative biology and taxonomic classification.</title>
        <authorList>
            <person name="Goeker M."/>
        </authorList>
    </citation>
    <scope>NUCLEOTIDE SEQUENCE [LARGE SCALE GENOMIC DNA]</scope>
    <source>
        <strain evidence="8 10">DSM 103679</strain>
    </source>
</reference>
<accession>A0A840S651</accession>